<evidence type="ECO:0000313" key="3">
    <source>
        <dbReference type="Proteomes" id="UP000237000"/>
    </source>
</evidence>
<dbReference type="EMBL" id="JXTC01000175">
    <property type="protein sequence ID" value="PON83609.1"/>
    <property type="molecule type" value="Genomic_DNA"/>
</dbReference>
<sequence length="68" mass="7882">KEAEDLLTTGDFPQRRAVQMQPGYDGYNKIKLIRNKIKIYEYMNNSNPENQKRENVNMSYTGHGRGCG</sequence>
<accession>A0A2P5EDJ2</accession>
<protein>
    <submittedName>
        <fullName evidence="2">Uncharacterized protein</fullName>
    </submittedName>
</protein>
<reference evidence="3" key="1">
    <citation type="submission" date="2016-06" db="EMBL/GenBank/DDBJ databases">
        <title>Parallel loss of symbiosis genes in relatives of nitrogen-fixing non-legume Parasponia.</title>
        <authorList>
            <person name="Van Velzen R."/>
            <person name="Holmer R."/>
            <person name="Bu F."/>
            <person name="Rutten L."/>
            <person name="Van Zeijl A."/>
            <person name="Liu W."/>
            <person name="Santuari L."/>
            <person name="Cao Q."/>
            <person name="Sharma T."/>
            <person name="Shen D."/>
            <person name="Roswanjaya Y."/>
            <person name="Wardhani T."/>
            <person name="Kalhor M.S."/>
            <person name="Jansen J."/>
            <person name="Van den Hoogen J."/>
            <person name="Gungor B."/>
            <person name="Hartog M."/>
            <person name="Hontelez J."/>
            <person name="Verver J."/>
            <person name="Yang W.-C."/>
            <person name="Schijlen E."/>
            <person name="Repin R."/>
            <person name="Schilthuizen M."/>
            <person name="Schranz E."/>
            <person name="Heidstra R."/>
            <person name="Miyata K."/>
            <person name="Fedorova E."/>
            <person name="Kohlen W."/>
            <person name="Bisseling T."/>
            <person name="Smit S."/>
            <person name="Geurts R."/>
        </authorList>
    </citation>
    <scope>NUCLEOTIDE SEQUENCE [LARGE SCALE GENOMIC DNA]</scope>
    <source>
        <strain evidence="3">cv. RG33-2</strain>
    </source>
</reference>
<feature type="non-terminal residue" evidence="2">
    <location>
        <position position="1"/>
    </location>
</feature>
<keyword evidence="3" id="KW-1185">Reference proteome</keyword>
<proteinExistence type="predicted"/>
<dbReference type="AlphaFoldDB" id="A0A2P5EDJ2"/>
<evidence type="ECO:0000313" key="2">
    <source>
        <dbReference type="EMBL" id="PON83609.1"/>
    </source>
</evidence>
<dbReference type="Proteomes" id="UP000237000">
    <property type="component" value="Unassembled WGS sequence"/>
</dbReference>
<organism evidence="2 3">
    <name type="scientific">Trema orientale</name>
    <name type="common">Charcoal tree</name>
    <name type="synonym">Celtis orientalis</name>
    <dbReference type="NCBI Taxonomy" id="63057"/>
    <lineage>
        <taxon>Eukaryota</taxon>
        <taxon>Viridiplantae</taxon>
        <taxon>Streptophyta</taxon>
        <taxon>Embryophyta</taxon>
        <taxon>Tracheophyta</taxon>
        <taxon>Spermatophyta</taxon>
        <taxon>Magnoliopsida</taxon>
        <taxon>eudicotyledons</taxon>
        <taxon>Gunneridae</taxon>
        <taxon>Pentapetalae</taxon>
        <taxon>rosids</taxon>
        <taxon>fabids</taxon>
        <taxon>Rosales</taxon>
        <taxon>Cannabaceae</taxon>
        <taxon>Trema</taxon>
    </lineage>
</organism>
<feature type="region of interest" description="Disordered" evidence="1">
    <location>
        <begin position="47"/>
        <end position="68"/>
    </location>
</feature>
<gene>
    <name evidence="2" type="ORF">TorRG33x02_205660</name>
</gene>
<evidence type="ECO:0000256" key="1">
    <source>
        <dbReference type="SAM" id="MobiDB-lite"/>
    </source>
</evidence>
<name>A0A2P5EDJ2_TREOI</name>
<comment type="caution">
    <text evidence="2">The sequence shown here is derived from an EMBL/GenBank/DDBJ whole genome shotgun (WGS) entry which is preliminary data.</text>
</comment>
<dbReference type="InParanoid" id="A0A2P5EDJ2"/>